<dbReference type="InterPro" id="IPR015943">
    <property type="entry name" value="WD40/YVTN_repeat-like_dom_sf"/>
</dbReference>
<dbReference type="InterPro" id="IPR011047">
    <property type="entry name" value="Quinoprotein_ADH-like_sf"/>
</dbReference>
<organism evidence="3 4">
    <name type="scientific">Gemmata massiliana</name>
    <dbReference type="NCBI Taxonomy" id="1210884"/>
    <lineage>
        <taxon>Bacteria</taxon>
        <taxon>Pseudomonadati</taxon>
        <taxon>Planctomycetota</taxon>
        <taxon>Planctomycetia</taxon>
        <taxon>Gemmatales</taxon>
        <taxon>Gemmataceae</taxon>
        <taxon>Gemmata</taxon>
    </lineage>
</organism>
<evidence type="ECO:0000259" key="2">
    <source>
        <dbReference type="Pfam" id="PF13360"/>
    </source>
</evidence>
<dbReference type="Gene3D" id="2.130.10.10">
    <property type="entry name" value="YVTN repeat-like/Quinoprotein amine dehydrogenase"/>
    <property type="match status" value="1"/>
</dbReference>
<keyword evidence="1" id="KW-0732">Signal</keyword>
<protein>
    <recommendedName>
        <fullName evidence="2">Pyrrolo-quinoline quinone repeat domain-containing protein</fullName>
    </recommendedName>
</protein>
<feature type="chain" id="PRO_5026781516" description="Pyrrolo-quinoline quinone repeat domain-containing protein" evidence="1">
    <location>
        <begin position="20"/>
        <end position="428"/>
    </location>
</feature>
<proteinExistence type="predicted"/>
<dbReference type="InterPro" id="IPR018391">
    <property type="entry name" value="PQQ_b-propeller_rpt"/>
</dbReference>
<dbReference type="SUPFAM" id="SSF50998">
    <property type="entry name" value="Quinoprotein alcohol dehydrogenase-like"/>
    <property type="match status" value="1"/>
</dbReference>
<accession>A0A6P2DBF4</accession>
<dbReference type="AlphaFoldDB" id="A0A6P2DBF4"/>
<gene>
    <name evidence="3" type="ORF">SOIL9_02520</name>
</gene>
<dbReference type="PANTHER" id="PTHR34512:SF30">
    <property type="entry name" value="OUTER MEMBRANE PROTEIN ASSEMBLY FACTOR BAMB"/>
    <property type="match status" value="1"/>
</dbReference>
<dbReference type="EMBL" id="LR593886">
    <property type="protein sequence ID" value="VTR98506.1"/>
    <property type="molecule type" value="Genomic_DNA"/>
</dbReference>
<evidence type="ECO:0000313" key="3">
    <source>
        <dbReference type="EMBL" id="VTR98506.1"/>
    </source>
</evidence>
<name>A0A6P2DBF4_9BACT</name>
<feature type="domain" description="Pyrrolo-quinoline quinone repeat" evidence="2">
    <location>
        <begin position="90"/>
        <end position="335"/>
    </location>
</feature>
<keyword evidence="4" id="KW-1185">Reference proteome</keyword>
<dbReference type="SMART" id="SM00564">
    <property type="entry name" value="PQQ"/>
    <property type="match status" value="3"/>
</dbReference>
<dbReference type="Pfam" id="PF13360">
    <property type="entry name" value="PQQ_2"/>
    <property type="match status" value="1"/>
</dbReference>
<evidence type="ECO:0000256" key="1">
    <source>
        <dbReference type="SAM" id="SignalP"/>
    </source>
</evidence>
<dbReference type="Gene3D" id="2.40.10.480">
    <property type="match status" value="1"/>
</dbReference>
<reference evidence="3 4" key="1">
    <citation type="submission" date="2019-05" db="EMBL/GenBank/DDBJ databases">
        <authorList>
            <consortium name="Science for Life Laboratories"/>
        </authorList>
    </citation>
    <scope>NUCLEOTIDE SEQUENCE [LARGE SCALE GENOMIC DNA]</scope>
    <source>
        <strain evidence="3">Soil9</strain>
    </source>
</reference>
<dbReference type="InterPro" id="IPR002372">
    <property type="entry name" value="PQQ_rpt_dom"/>
</dbReference>
<dbReference type="PANTHER" id="PTHR34512">
    <property type="entry name" value="CELL SURFACE PROTEIN"/>
    <property type="match status" value="1"/>
</dbReference>
<feature type="signal peptide" evidence="1">
    <location>
        <begin position="1"/>
        <end position="19"/>
    </location>
</feature>
<dbReference type="RefSeq" id="WP_162671618.1">
    <property type="nucleotide sequence ID" value="NZ_LR593886.1"/>
</dbReference>
<evidence type="ECO:0000313" key="4">
    <source>
        <dbReference type="Proteomes" id="UP000464178"/>
    </source>
</evidence>
<dbReference type="Proteomes" id="UP000464178">
    <property type="component" value="Chromosome"/>
</dbReference>
<dbReference type="KEGG" id="gms:SOIL9_02520"/>
<sequence length="428" mass="46039">MNWVRALLSALVCGPVATAADWPQWRGPNRDGHSADTVLLETWPANGPKLAWSLTDAEEIGTGYGSPAVVGDRLYVIGANGAKQTATEFVTCLSLKDGKRLWRRELVTTPGKFNDGWGGGPRSTPTVDGDAVFVLGSTGDLVCLSAEKGEVRWAKNFVKDYEGGIPTWGYSESPLIDSDHLLCTPGNKGGLIALDKKTGKTVWQCKELTDGAGYSSILVTEVGGVKQYVQQTMQSGIGVRASDGKLLWKVGGIRRAVAVIPTPVLHGEYVFFTSGYGAGCECFKLEKDGDGTKATEVYTKNKVVANHHGGVLRVGEYIYGHSDSSGWVCFDMKKGGDEPVWQNKGVGKGSVSFAAGFLYCYAENDGTLALVKATEKGYQESSKFAIPQKSKLRPNLGKVWAHPVIAGGKLILRDYELLFVYDISKPKA</sequence>